<protein>
    <submittedName>
        <fullName evidence="1">Uncharacterized protein</fullName>
    </submittedName>
</protein>
<dbReference type="Proteomes" id="UP000007148">
    <property type="component" value="Unassembled WGS sequence"/>
</dbReference>
<keyword evidence="2" id="KW-1185">Reference proteome</keyword>
<dbReference type="AlphaFoldDB" id="G4TMM1"/>
<name>G4TMM1_SERID</name>
<dbReference type="EMBL" id="CAFZ01000171">
    <property type="protein sequence ID" value="CCA72564.1"/>
    <property type="molecule type" value="Genomic_DNA"/>
</dbReference>
<evidence type="ECO:0000313" key="2">
    <source>
        <dbReference type="Proteomes" id="UP000007148"/>
    </source>
</evidence>
<dbReference type="HOGENOM" id="CLU_1687357_0_0_1"/>
<organism evidence="1 2">
    <name type="scientific">Serendipita indica (strain DSM 11827)</name>
    <name type="common">Root endophyte fungus</name>
    <name type="synonym">Piriformospora indica</name>
    <dbReference type="NCBI Taxonomy" id="1109443"/>
    <lineage>
        <taxon>Eukaryota</taxon>
        <taxon>Fungi</taxon>
        <taxon>Dikarya</taxon>
        <taxon>Basidiomycota</taxon>
        <taxon>Agaricomycotina</taxon>
        <taxon>Agaricomycetes</taxon>
        <taxon>Sebacinales</taxon>
        <taxon>Serendipitaceae</taxon>
        <taxon>Serendipita</taxon>
    </lineage>
</organism>
<accession>G4TMM1</accession>
<dbReference type="InParanoid" id="G4TMM1"/>
<sequence>MKRSSGSRGWDVPLDLGISDGTIDLLETRKTLDEDQPNNPTKVRVLPVWVKRREYGGVSVVSLVCDRISELMLKADILSSRVAPISSGDGRGASRMSAADTFAGCPTATAVFIVTTRLLVQTVFSLDPRIRSVDRRGDEDGINLQTAWFATLLSLA</sequence>
<gene>
    <name evidence="1" type="ORF">PIIN_06501</name>
</gene>
<comment type="caution">
    <text evidence="1">The sequence shown here is derived from an EMBL/GenBank/DDBJ whole genome shotgun (WGS) entry which is preliminary data.</text>
</comment>
<evidence type="ECO:0000313" key="1">
    <source>
        <dbReference type="EMBL" id="CCA72564.1"/>
    </source>
</evidence>
<reference evidence="1 2" key="1">
    <citation type="journal article" date="2011" name="PLoS Pathog.">
        <title>Endophytic Life Strategies Decoded by Genome and Transcriptome Analyses of the Mutualistic Root Symbiont Piriformospora indica.</title>
        <authorList>
            <person name="Zuccaro A."/>
            <person name="Lahrmann U."/>
            <person name="Guldener U."/>
            <person name="Langen G."/>
            <person name="Pfiffi S."/>
            <person name="Biedenkopf D."/>
            <person name="Wong P."/>
            <person name="Samans B."/>
            <person name="Grimm C."/>
            <person name="Basiewicz M."/>
            <person name="Murat C."/>
            <person name="Martin F."/>
            <person name="Kogel K.H."/>
        </authorList>
    </citation>
    <scope>NUCLEOTIDE SEQUENCE [LARGE SCALE GENOMIC DNA]</scope>
    <source>
        <strain evidence="1 2">DSM 11827</strain>
    </source>
</reference>
<proteinExistence type="predicted"/>